<organism evidence="11 12">
    <name type="scientific">Szabonella alba</name>
    <dbReference type="NCBI Taxonomy" id="2804194"/>
    <lineage>
        <taxon>Bacteria</taxon>
        <taxon>Pseudomonadati</taxon>
        <taxon>Pseudomonadota</taxon>
        <taxon>Alphaproteobacteria</taxon>
        <taxon>Rhodobacterales</taxon>
        <taxon>Paracoccaceae</taxon>
        <taxon>Szabonella</taxon>
    </lineage>
</organism>
<dbReference type="GO" id="GO:0046166">
    <property type="term" value="P:glyceraldehyde-3-phosphate biosynthetic process"/>
    <property type="evidence" value="ECO:0007669"/>
    <property type="project" value="TreeGrafter"/>
</dbReference>
<dbReference type="InterPro" id="IPR013785">
    <property type="entry name" value="Aldolase_TIM"/>
</dbReference>
<comment type="pathway">
    <text evidence="3">Carbohydrate metabolism; erythritol degradation.</text>
</comment>
<evidence type="ECO:0000313" key="12">
    <source>
        <dbReference type="Proteomes" id="UP000648908"/>
    </source>
</evidence>
<dbReference type="AlphaFoldDB" id="A0A8K0V9T8"/>
<feature type="binding site" evidence="9">
    <location>
        <position position="218"/>
    </location>
    <ligand>
        <name>substrate</name>
    </ligand>
</feature>
<gene>
    <name evidence="9" type="primary">tpiA</name>
    <name evidence="11" type="ORF">JL811_13780</name>
</gene>
<comment type="pathway">
    <text evidence="9 10">Carbohydrate biosynthesis; gluconeogenesis.</text>
</comment>
<comment type="caution">
    <text evidence="11">The sequence shown here is derived from an EMBL/GenBank/DDBJ whole genome shotgun (WGS) entry which is preliminary data.</text>
</comment>
<evidence type="ECO:0000256" key="10">
    <source>
        <dbReference type="RuleBase" id="RU363013"/>
    </source>
</evidence>
<dbReference type="PROSITE" id="PS51440">
    <property type="entry name" value="TIM_2"/>
    <property type="match status" value="1"/>
</dbReference>
<evidence type="ECO:0000256" key="4">
    <source>
        <dbReference type="ARBA" id="ARBA00007422"/>
    </source>
</evidence>
<dbReference type="PROSITE" id="PS00171">
    <property type="entry name" value="TIM_1"/>
    <property type="match status" value="1"/>
</dbReference>
<comment type="pathway">
    <text evidence="2 9 10">Carbohydrate degradation; glycolysis; D-glyceraldehyde 3-phosphate from glycerone phosphate: step 1/1.</text>
</comment>
<dbReference type="InterPro" id="IPR035990">
    <property type="entry name" value="TIM_sf"/>
</dbReference>
<comment type="catalytic activity">
    <reaction evidence="9 10">
        <text>D-glyceraldehyde 3-phosphate = dihydroxyacetone phosphate</text>
        <dbReference type="Rhea" id="RHEA:18585"/>
        <dbReference type="ChEBI" id="CHEBI:57642"/>
        <dbReference type="ChEBI" id="CHEBI:59776"/>
        <dbReference type="EC" id="5.3.1.1"/>
    </reaction>
</comment>
<dbReference type="NCBIfam" id="TIGR00419">
    <property type="entry name" value="tim"/>
    <property type="match status" value="1"/>
</dbReference>
<evidence type="ECO:0000256" key="3">
    <source>
        <dbReference type="ARBA" id="ARBA00004939"/>
    </source>
</evidence>
<dbReference type="Proteomes" id="UP000648908">
    <property type="component" value="Unassembled WGS sequence"/>
</dbReference>
<feature type="binding site" evidence="9">
    <location>
        <position position="176"/>
    </location>
    <ligand>
        <name>substrate</name>
    </ligand>
</feature>
<dbReference type="UniPathway" id="UPA00138"/>
<feature type="binding site" evidence="9">
    <location>
        <begin position="8"/>
        <end position="10"/>
    </location>
    <ligand>
        <name>substrate</name>
    </ligand>
</feature>
<dbReference type="GO" id="GO:0006096">
    <property type="term" value="P:glycolytic process"/>
    <property type="evidence" value="ECO:0007669"/>
    <property type="project" value="UniProtKB-UniRule"/>
</dbReference>
<dbReference type="GO" id="GO:0005829">
    <property type="term" value="C:cytosol"/>
    <property type="evidence" value="ECO:0007669"/>
    <property type="project" value="TreeGrafter"/>
</dbReference>
<sequence length="258" mass="27294">MRKLAAGNWKMNGTSEDLDEILTLIAAHPAPKQCEMLICPPATLLARMAEKAAGSALQVGGQDCHAAPSGAHTGDISAEMLRDAGANWVILGHSERRQDHQETDQMIRAKMMTAHDHSLAVILCVGETRAEREAGRALEVVAGQLDRVLTRYRSDSDIGCRAENFAIAYEPVWAIGTGLTASSTEIAEVHSFIRNHISKEFGILGATGRAIRLLYGGSVKPSNAAEIFALPNVDGALVGGASLRASDFGAIVAALEAA</sequence>
<reference evidence="11" key="1">
    <citation type="submission" date="2021-01" db="EMBL/GenBank/DDBJ databases">
        <title>Tabrizicola alba sp. nov. a motile alkaliphilic bacterium isolated from a soda lake.</title>
        <authorList>
            <person name="Szuroczki S."/>
            <person name="Abbaszade G."/>
            <person name="Schumann P."/>
            <person name="Toth E."/>
        </authorList>
    </citation>
    <scope>NUCLEOTIDE SEQUENCE</scope>
    <source>
        <strain evidence="11">DMG-N-6</strain>
    </source>
</reference>
<dbReference type="UniPathway" id="UPA01066"/>
<dbReference type="EMBL" id="JAESVN010000005">
    <property type="protein sequence ID" value="MBL4918294.1"/>
    <property type="molecule type" value="Genomic_DNA"/>
</dbReference>
<dbReference type="EC" id="5.3.1.1" evidence="9 10"/>
<evidence type="ECO:0000256" key="7">
    <source>
        <dbReference type="ARBA" id="ARBA00023152"/>
    </source>
</evidence>
<evidence type="ECO:0000256" key="2">
    <source>
        <dbReference type="ARBA" id="ARBA00004680"/>
    </source>
</evidence>
<dbReference type="Pfam" id="PF00121">
    <property type="entry name" value="TIM"/>
    <property type="match status" value="1"/>
</dbReference>
<evidence type="ECO:0000256" key="1">
    <source>
        <dbReference type="ARBA" id="ARBA00000148"/>
    </source>
</evidence>
<dbReference type="InterPro" id="IPR020861">
    <property type="entry name" value="Triosephosphate_isomerase_AS"/>
</dbReference>
<dbReference type="SUPFAM" id="SSF51351">
    <property type="entry name" value="Triosephosphate isomerase (TIM)"/>
    <property type="match status" value="1"/>
</dbReference>
<dbReference type="InterPro" id="IPR000652">
    <property type="entry name" value="Triosephosphate_isomerase"/>
</dbReference>
<dbReference type="InterPro" id="IPR022896">
    <property type="entry name" value="TrioseP_Isoase_bac/euk"/>
</dbReference>
<dbReference type="UniPathway" id="UPA00109">
    <property type="reaction ID" value="UER00189"/>
</dbReference>
<keyword evidence="8 9" id="KW-0413">Isomerase</keyword>
<comment type="catalytic activity">
    <reaction evidence="1">
        <text>L-erythrulose 1-phosphate = D-erythrulose 4-phosphate</text>
        <dbReference type="Rhea" id="RHEA:49588"/>
        <dbReference type="ChEBI" id="CHEBI:58002"/>
        <dbReference type="ChEBI" id="CHEBI:90796"/>
        <dbReference type="EC" id="5.3.1.33"/>
    </reaction>
</comment>
<keyword evidence="6 9" id="KW-0963">Cytoplasm</keyword>
<feature type="active site" description="Proton acceptor" evidence="9">
    <location>
        <position position="170"/>
    </location>
</feature>
<evidence type="ECO:0000313" key="11">
    <source>
        <dbReference type="EMBL" id="MBL4918294.1"/>
    </source>
</evidence>
<dbReference type="HAMAP" id="MF_00147_B">
    <property type="entry name" value="TIM_B"/>
    <property type="match status" value="1"/>
</dbReference>
<dbReference type="FunFam" id="3.20.20.70:FF:000016">
    <property type="entry name" value="Triosephosphate isomerase"/>
    <property type="match status" value="1"/>
</dbReference>
<dbReference type="PANTHER" id="PTHR21139:SF42">
    <property type="entry name" value="TRIOSEPHOSPHATE ISOMERASE"/>
    <property type="match status" value="1"/>
</dbReference>
<dbReference type="Gene3D" id="3.20.20.70">
    <property type="entry name" value="Aldolase class I"/>
    <property type="match status" value="1"/>
</dbReference>
<evidence type="ECO:0000256" key="5">
    <source>
        <dbReference type="ARBA" id="ARBA00022432"/>
    </source>
</evidence>
<comment type="function">
    <text evidence="9">Involved in the gluconeogenesis. Catalyzes stereospecifically the conversion of dihydroxyacetone phosphate (DHAP) to D-glyceraldehyde-3-phosphate (G3P).</text>
</comment>
<dbReference type="CDD" id="cd00311">
    <property type="entry name" value="TIM"/>
    <property type="match status" value="1"/>
</dbReference>
<keyword evidence="12" id="KW-1185">Reference proteome</keyword>
<comment type="similarity">
    <text evidence="4 9 10">Belongs to the triosephosphate isomerase family.</text>
</comment>
<proteinExistence type="inferred from homology"/>
<evidence type="ECO:0000256" key="6">
    <source>
        <dbReference type="ARBA" id="ARBA00022490"/>
    </source>
</evidence>
<dbReference type="GO" id="GO:0019563">
    <property type="term" value="P:glycerol catabolic process"/>
    <property type="evidence" value="ECO:0007669"/>
    <property type="project" value="TreeGrafter"/>
</dbReference>
<accession>A0A8K0V9T8</accession>
<evidence type="ECO:0000256" key="9">
    <source>
        <dbReference type="HAMAP-Rule" id="MF_00147"/>
    </source>
</evidence>
<dbReference type="GO" id="GO:0004807">
    <property type="term" value="F:triose-phosphate isomerase activity"/>
    <property type="evidence" value="ECO:0007669"/>
    <property type="project" value="UniProtKB-UniRule"/>
</dbReference>
<dbReference type="GO" id="GO:0006094">
    <property type="term" value="P:gluconeogenesis"/>
    <property type="evidence" value="ECO:0007669"/>
    <property type="project" value="UniProtKB-UniRule"/>
</dbReference>
<keyword evidence="7 9" id="KW-0324">Glycolysis</keyword>
<dbReference type="RefSeq" id="WP_202689279.1">
    <property type="nucleotide sequence ID" value="NZ_JAESVN010000005.1"/>
</dbReference>
<protein>
    <recommendedName>
        <fullName evidence="9 10">Triosephosphate isomerase</fullName>
        <shortName evidence="9">TIM</shortName>
        <shortName evidence="9">TPI</shortName>
        <ecNumber evidence="9 10">5.3.1.1</ecNumber>
    </recommendedName>
    <alternativeName>
        <fullName evidence="9">Triose-phosphate isomerase</fullName>
    </alternativeName>
</protein>
<name>A0A8K0V9T8_9RHOB</name>
<feature type="active site" description="Electrophile" evidence="9">
    <location>
        <position position="93"/>
    </location>
</feature>
<comment type="subunit">
    <text evidence="9 10">Homodimer.</text>
</comment>
<feature type="binding site" evidence="9">
    <location>
        <begin position="239"/>
        <end position="240"/>
    </location>
    <ligand>
        <name>substrate</name>
    </ligand>
</feature>
<comment type="subcellular location">
    <subcellularLocation>
        <location evidence="9 10">Cytoplasm</location>
    </subcellularLocation>
</comment>
<evidence type="ECO:0000256" key="8">
    <source>
        <dbReference type="ARBA" id="ARBA00023235"/>
    </source>
</evidence>
<keyword evidence="5 9" id="KW-0312">Gluconeogenesis</keyword>
<dbReference type="PANTHER" id="PTHR21139">
    <property type="entry name" value="TRIOSEPHOSPHATE ISOMERASE"/>
    <property type="match status" value="1"/>
</dbReference>